<dbReference type="CDD" id="cd00200">
    <property type="entry name" value="WD40"/>
    <property type="match status" value="1"/>
</dbReference>
<keyword evidence="3" id="KW-0677">Repeat</keyword>
<gene>
    <name evidence="10" type="ordered locus">Snas_3114</name>
</gene>
<dbReference type="HOGENOM" id="CLU_016652_0_0_11"/>
<accession>D3QAK2</accession>
<dbReference type="eggNOG" id="COG2319">
    <property type="taxonomic scope" value="Bacteria"/>
</dbReference>
<organism evidence="10 11">
    <name type="scientific">Stackebrandtia nassauensis (strain DSM 44728 / CIP 108903 / NRRL B-16338 / NBRC 102104 / LLR-40K-21)</name>
    <dbReference type="NCBI Taxonomy" id="446470"/>
    <lineage>
        <taxon>Bacteria</taxon>
        <taxon>Bacillati</taxon>
        <taxon>Actinomycetota</taxon>
        <taxon>Actinomycetes</taxon>
        <taxon>Glycomycetales</taxon>
        <taxon>Glycomycetaceae</taxon>
        <taxon>Stackebrandtia</taxon>
    </lineage>
</organism>
<evidence type="ECO:0000313" key="11">
    <source>
        <dbReference type="Proteomes" id="UP000000844"/>
    </source>
</evidence>
<evidence type="ECO:0000313" key="10">
    <source>
        <dbReference type="EMBL" id="ADD42785.1"/>
    </source>
</evidence>
<dbReference type="PROSITE" id="PS50082">
    <property type="entry name" value="WD_REPEATS_2"/>
    <property type="match status" value="4"/>
</dbReference>
<reference evidence="10 11" key="1">
    <citation type="journal article" date="2009" name="Stand. Genomic Sci.">
        <title>Complete genome sequence of Stackebrandtia nassauensis type strain (LLR-40K-21).</title>
        <authorList>
            <person name="Munk C."/>
            <person name="Lapidus A."/>
            <person name="Copeland A."/>
            <person name="Jando M."/>
            <person name="Mayilraj S."/>
            <person name="Glavina Del Rio T."/>
            <person name="Nolan M."/>
            <person name="Chen F."/>
            <person name="Lucas S."/>
            <person name="Tice H."/>
            <person name="Cheng J.F."/>
            <person name="Han C."/>
            <person name="Detter J.C."/>
            <person name="Bruce D."/>
            <person name="Goodwin L."/>
            <person name="Chain P."/>
            <person name="Pitluck S."/>
            <person name="Goker M."/>
            <person name="Ovchinikova G."/>
            <person name="Pati A."/>
            <person name="Ivanova N."/>
            <person name="Mavromatis K."/>
            <person name="Chen A."/>
            <person name="Palaniappan K."/>
            <person name="Land M."/>
            <person name="Hauser L."/>
            <person name="Chang Y.J."/>
            <person name="Jeffries C.D."/>
            <person name="Bristow J."/>
            <person name="Eisen J.A."/>
            <person name="Markowitz V."/>
            <person name="Hugenholtz P."/>
            <person name="Kyrpides N.C."/>
            <person name="Klenk H.P."/>
        </authorList>
    </citation>
    <scope>NUCLEOTIDE SEQUENCE [LARGE SCALE GENOMIC DNA]</scope>
    <source>
        <strain evidence="11">DSM 44728 / CIP 108903 / NRRL B-16338 / NBRC 102104 / LLR-40K-21</strain>
    </source>
</reference>
<dbReference type="EMBL" id="CP001778">
    <property type="protein sequence ID" value="ADD42785.1"/>
    <property type="molecule type" value="Genomic_DNA"/>
</dbReference>
<dbReference type="Pfam" id="PF00012">
    <property type="entry name" value="HSP70"/>
    <property type="match status" value="1"/>
</dbReference>
<dbReference type="InterPro" id="IPR018181">
    <property type="entry name" value="Heat_shock_70_CS"/>
</dbReference>
<keyword evidence="2 8" id="KW-0853">WD repeat</keyword>
<dbReference type="KEGG" id="sna:Snas_3114"/>
<dbReference type="GO" id="GO:0005524">
    <property type="term" value="F:ATP binding"/>
    <property type="evidence" value="ECO:0007669"/>
    <property type="project" value="UniProtKB-KW"/>
</dbReference>
<keyword evidence="6" id="KW-0346">Stress response</keyword>
<dbReference type="STRING" id="446470.Snas_3114"/>
<evidence type="ECO:0000256" key="9">
    <source>
        <dbReference type="SAM" id="MobiDB-lite"/>
    </source>
</evidence>
<name>D3QAK2_STANL</name>
<dbReference type="Pfam" id="PF00400">
    <property type="entry name" value="WD40"/>
    <property type="match status" value="4"/>
</dbReference>
<dbReference type="InterPro" id="IPR001680">
    <property type="entry name" value="WD40_rpt"/>
</dbReference>
<feature type="repeat" description="WD" evidence="8">
    <location>
        <begin position="772"/>
        <end position="813"/>
    </location>
</feature>
<dbReference type="SUPFAM" id="SSF53067">
    <property type="entry name" value="Actin-like ATPase domain"/>
    <property type="match status" value="2"/>
</dbReference>
<dbReference type="PANTHER" id="PTHR19848:SF8">
    <property type="entry name" value="F-BOX AND WD REPEAT DOMAIN CONTAINING 7"/>
    <property type="match status" value="1"/>
</dbReference>
<dbReference type="InterPro" id="IPR043129">
    <property type="entry name" value="ATPase_NBD"/>
</dbReference>
<protein>
    <submittedName>
        <fullName evidence="10">WD-40 repeat protein</fullName>
    </submittedName>
</protein>
<feature type="repeat" description="WD" evidence="8">
    <location>
        <begin position="730"/>
        <end position="771"/>
    </location>
</feature>
<dbReference type="InterPro" id="IPR013126">
    <property type="entry name" value="Hsp_70_fam"/>
</dbReference>
<proteinExistence type="inferred from homology"/>
<dbReference type="InterPro" id="IPR015943">
    <property type="entry name" value="WD40/YVTN_repeat-like_dom_sf"/>
</dbReference>
<dbReference type="PANTHER" id="PTHR19848">
    <property type="entry name" value="WD40 REPEAT PROTEIN"/>
    <property type="match status" value="1"/>
</dbReference>
<evidence type="ECO:0000256" key="8">
    <source>
        <dbReference type="PROSITE-ProRule" id="PRU00221"/>
    </source>
</evidence>
<feature type="region of interest" description="Disordered" evidence="9">
    <location>
        <begin position="474"/>
        <end position="523"/>
    </location>
</feature>
<evidence type="ECO:0000256" key="6">
    <source>
        <dbReference type="ARBA" id="ARBA00023016"/>
    </source>
</evidence>
<dbReference type="PRINTS" id="PR00301">
    <property type="entry name" value="HEATSHOCK70"/>
</dbReference>
<keyword evidence="11" id="KW-1185">Reference proteome</keyword>
<dbReference type="GO" id="GO:0140662">
    <property type="term" value="F:ATP-dependent protein folding chaperone"/>
    <property type="evidence" value="ECO:0007669"/>
    <property type="project" value="InterPro"/>
</dbReference>
<dbReference type="Gene3D" id="3.90.640.10">
    <property type="entry name" value="Actin, Chain A, domain 4"/>
    <property type="match status" value="1"/>
</dbReference>
<dbReference type="PROSITE" id="PS50294">
    <property type="entry name" value="WD_REPEATS_REGION"/>
    <property type="match status" value="2"/>
</dbReference>
<dbReference type="SUPFAM" id="SSF50978">
    <property type="entry name" value="WD40 repeat-like"/>
    <property type="match status" value="1"/>
</dbReference>
<evidence type="ECO:0000256" key="5">
    <source>
        <dbReference type="ARBA" id="ARBA00022840"/>
    </source>
</evidence>
<feature type="repeat" description="WD" evidence="8">
    <location>
        <begin position="560"/>
        <end position="591"/>
    </location>
</feature>
<evidence type="ECO:0000256" key="7">
    <source>
        <dbReference type="ARBA" id="ARBA00023186"/>
    </source>
</evidence>
<keyword evidence="7" id="KW-0143">Chaperone</keyword>
<dbReference type="AlphaFoldDB" id="D3QAK2"/>
<dbReference type="SMART" id="SM00320">
    <property type="entry name" value="WD40"/>
    <property type="match status" value="6"/>
</dbReference>
<dbReference type="RefSeq" id="WP_013018356.1">
    <property type="nucleotide sequence ID" value="NC_013947.1"/>
</dbReference>
<sequence length="816" mass="84691">MSASATQVRLGIDFGTSNTIAVMERPGLPATPLLFDGSPVLPSAVFATEGKLLVGRDAERAAMSDPASFEPHPKRCIADTTVLLGQREFKAVDLAAAVLARVAAEAQRVAGVMPGTVVLTHPAGWANERLKLLSTAAYQAGLPPPRFASEPVAAATHFVTHLGHTFPDGSHIVVYDLGGGTFDVSVVRMAGDNLEVTATGGLPDVGGVDIDFAIVRHLEQTYPGEDGQWRRLREPESPADRRHRRGLWRDVRDAKEILSRESNSALFIPVLDVDAHLTREELDTLARPLLAETVALTMDVLAGAKIGMDKVAGLFLVGGASRMPLSSTLLMRETRIAPTVLEQPELVVASGAIDAPGRESHASPDGSPTMIAALPPVVVEPPPRPVYRGVAKVPTRPAITPESEVLAQAVVSVDLPAEAAAPQVAAAPPVPQQRPAEADGTAAPLASATPSIPQPHPADATGTAAPLAAAMAAPSGVATAEPEAALRQPSPTAAVPAAQAGPPSTAIPATAPPPPAPMTTTPAEGPVLALAHAREGRLAVARPDSVTVSTVSGTAPSVVLRDHDGPVVGVRWSTEAPGLLAVGSGNTVTLWRDNDNAFASTRTIACPDEVKQLSWSATGLATATGTEILVWDPATGECSRTWRFSSGPEGEPLRALVWNHAGDRLAAGGSLGTIKVWRTGEDSPSTVLNCAPVGVRTLAFSPDGDWLVSGDAAGGLRIWRLSDSSDQHLKQAHEAAVQTVAWSPDGKLIASGGIDSRVRLWDAGSGREHRVGEGHTGTVNTLCWSTDGNRVISGSSDGTVRQWTAATGAELPERLG</sequence>
<evidence type="ECO:0000256" key="3">
    <source>
        <dbReference type="ARBA" id="ARBA00022737"/>
    </source>
</evidence>
<comment type="similarity">
    <text evidence="1">Belongs to the heat shock protein 70 family.</text>
</comment>
<dbReference type="Proteomes" id="UP000000844">
    <property type="component" value="Chromosome"/>
</dbReference>
<keyword evidence="4" id="KW-0547">Nucleotide-binding</keyword>
<dbReference type="Gene3D" id="3.30.420.40">
    <property type="match status" value="2"/>
</dbReference>
<keyword evidence="5" id="KW-0067">ATP-binding</keyword>
<dbReference type="InterPro" id="IPR036322">
    <property type="entry name" value="WD40_repeat_dom_sf"/>
</dbReference>
<evidence type="ECO:0000256" key="2">
    <source>
        <dbReference type="ARBA" id="ARBA00022574"/>
    </source>
</evidence>
<feature type="region of interest" description="Disordered" evidence="9">
    <location>
        <begin position="424"/>
        <end position="462"/>
    </location>
</feature>
<dbReference type="Gene3D" id="2.130.10.10">
    <property type="entry name" value="YVTN repeat-like/Quinoprotein amine dehydrogenase"/>
    <property type="match status" value="2"/>
</dbReference>
<evidence type="ECO:0000256" key="1">
    <source>
        <dbReference type="ARBA" id="ARBA00007381"/>
    </source>
</evidence>
<dbReference type="eggNOG" id="COG0443">
    <property type="taxonomic scope" value="Bacteria"/>
</dbReference>
<feature type="repeat" description="WD" evidence="8">
    <location>
        <begin position="695"/>
        <end position="729"/>
    </location>
</feature>
<dbReference type="PROSITE" id="PS00329">
    <property type="entry name" value="HSP70_2"/>
    <property type="match status" value="1"/>
</dbReference>
<evidence type="ECO:0000256" key="4">
    <source>
        <dbReference type="ARBA" id="ARBA00022741"/>
    </source>
</evidence>